<comment type="catalytic activity">
    <reaction evidence="1">
        <text>a monocarboxylic acid amide + H2O = a monocarboxylate + NH4(+)</text>
        <dbReference type="Rhea" id="RHEA:12020"/>
        <dbReference type="ChEBI" id="CHEBI:15377"/>
        <dbReference type="ChEBI" id="CHEBI:28938"/>
        <dbReference type="ChEBI" id="CHEBI:35757"/>
        <dbReference type="ChEBI" id="CHEBI:83628"/>
        <dbReference type="EC" id="3.5.1.4"/>
    </reaction>
</comment>
<evidence type="ECO:0000313" key="8">
    <source>
        <dbReference type="EMBL" id="PSS13283.1"/>
    </source>
</evidence>
<evidence type="ECO:0000256" key="2">
    <source>
        <dbReference type="ARBA" id="ARBA00009199"/>
    </source>
</evidence>
<dbReference type="InterPro" id="IPR036928">
    <property type="entry name" value="AS_sf"/>
</dbReference>
<dbReference type="PANTHER" id="PTHR46072:SF6">
    <property type="entry name" value="AMIDASE, PUTATIVE (AFU_ORTHOLOGUE AFUA_1G14530)-RELATED"/>
    <property type="match status" value="1"/>
</dbReference>
<dbReference type="EMBL" id="KZ679014">
    <property type="protein sequence ID" value="PSS13283.1"/>
    <property type="molecule type" value="Genomic_DNA"/>
</dbReference>
<accession>A0A2T3AXA0</accession>
<keyword evidence="4" id="KW-0378">Hydrolase</keyword>
<dbReference type="Gene3D" id="3.90.1300.10">
    <property type="entry name" value="Amidase signature (AS) domain"/>
    <property type="match status" value="1"/>
</dbReference>
<protein>
    <recommendedName>
        <fullName evidence="3">amidase</fullName>
        <ecNumber evidence="3">3.5.1.4</ecNumber>
    </recommendedName>
</protein>
<gene>
    <name evidence="8" type="ORF">M430DRAFT_105977</name>
</gene>
<name>A0A2T3AXA0_AMORE</name>
<dbReference type="GeneID" id="36569125"/>
<feature type="active site" description="Charge relay system" evidence="5">
    <location>
        <position position="209"/>
    </location>
</feature>
<feature type="active site" description="Charge relay system" evidence="5">
    <location>
        <position position="134"/>
    </location>
</feature>
<comment type="similarity">
    <text evidence="2">Belongs to the amidase family.</text>
</comment>
<organism evidence="8 9">
    <name type="scientific">Amorphotheca resinae ATCC 22711</name>
    <dbReference type="NCBI Taxonomy" id="857342"/>
    <lineage>
        <taxon>Eukaryota</taxon>
        <taxon>Fungi</taxon>
        <taxon>Dikarya</taxon>
        <taxon>Ascomycota</taxon>
        <taxon>Pezizomycotina</taxon>
        <taxon>Leotiomycetes</taxon>
        <taxon>Helotiales</taxon>
        <taxon>Amorphothecaceae</taxon>
        <taxon>Amorphotheca</taxon>
    </lineage>
</organism>
<dbReference type="Proteomes" id="UP000241818">
    <property type="component" value="Unassembled WGS sequence"/>
</dbReference>
<proteinExistence type="inferred from homology"/>
<dbReference type="GO" id="GO:0004040">
    <property type="term" value="F:amidase activity"/>
    <property type="evidence" value="ECO:0007669"/>
    <property type="project" value="UniProtKB-EC"/>
</dbReference>
<dbReference type="OrthoDB" id="6428749at2759"/>
<dbReference type="PROSITE" id="PS00571">
    <property type="entry name" value="AMIDASES"/>
    <property type="match status" value="1"/>
</dbReference>
<dbReference type="InterPro" id="IPR020556">
    <property type="entry name" value="Amidase_CS"/>
</dbReference>
<dbReference type="AlphaFoldDB" id="A0A2T3AXA0"/>
<feature type="active site" description="Acyl-ester intermediate" evidence="5">
    <location>
        <position position="233"/>
    </location>
</feature>
<evidence type="ECO:0000259" key="7">
    <source>
        <dbReference type="Pfam" id="PF01425"/>
    </source>
</evidence>
<dbReference type="InParanoid" id="A0A2T3AXA0"/>
<feature type="binding site" evidence="6">
    <location>
        <position position="209"/>
    </location>
    <ligand>
        <name>substrate</name>
    </ligand>
</feature>
<evidence type="ECO:0000256" key="5">
    <source>
        <dbReference type="PIRSR" id="PIRSR001221-1"/>
    </source>
</evidence>
<dbReference type="SUPFAM" id="SSF75304">
    <property type="entry name" value="Amidase signature (AS) enzymes"/>
    <property type="match status" value="1"/>
</dbReference>
<evidence type="ECO:0000256" key="4">
    <source>
        <dbReference type="ARBA" id="ARBA00022801"/>
    </source>
</evidence>
<evidence type="ECO:0000256" key="6">
    <source>
        <dbReference type="PIRSR" id="PIRSR001221-2"/>
    </source>
</evidence>
<evidence type="ECO:0000256" key="1">
    <source>
        <dbReference type="ARBA" id="ARBA00001311"/>
    </source>
</evidence>
<dbReference type="EC" id="3.5.1.4" evidence="3"/>
<dbReference type="RefSeq" id="XP_024719274.1">
    <property type="nucleotide sequence ID" value="XM_024861044.1"/>
</dbReference>
<feature type="binding site" evidence="6">
    <location>
        <begin position="230"/>
        <end position="233"/>
    </location>
    <ligand>
        <name>substrate</name>
    </ligand>
</feature>
<dbReference type="InterPro" id="IPR023631">
    <property type="entry name" value="Amidase_dom"/>
</dbReference>
<keyword evidence="9" id="KW-1185">Reference proteome</keyword>
<dbReference type="Pfam" id="PF01425">
    <property type="entry name" value="Amidase"/>
    <property type="match status" value="1"/>
</dbReference>
<reference evidence="8 9" key="1">
    <citation type="journal article" date="2018" name="New Phytol.">
        <title>Comparative genomics and transcriptomics depict ericoid mycorrhizal fungi as versatile saprotrophs and plant mutualists.</title>
        <authorList>
            <person name="Martino E."/>
            <person name="Morin E."/>
            <person name="Grelet G.A."/>
            <person name="Kuo A."/>
            <person name="Kohler A."/>
            <person name="Daghino S."/>
            <person name="Barry K.W."/>
            <person name="Cichocki N."/>
            <person name="Clum A."/>
            <person name="Dockter R.B."/>
            <person name="Hainaut M."/>
            <person name="Kuo R.C."/>
            <person name="LaButti K."/>
            <person name="Lindahl B.D."/>
            <person name="Lindquist E.A."/>
            <person name="Lipzen A."/>
            <person name="Khouja H.R."/>
            <person name="Magnuson J."/>
            <person name="Murat C."/>
            <person name="Ohm R.A."/>
            <person name="Singer S.W."/>
            <person name="Spatafora J.W."/>
            <person name="Wang M."/>
            <person name="Veneault-Fourrey C."/>
            <person name="Henrissat B."/>
            <person name="Grigoriev I.V."/>
            <person name="Martin F.M."/>
            <person name="Perotto S."/>
        </authorList>
    </citation>
    <scope>NUCLEOTIDE SEQUENCE [LARGE SCALE GENOMIC DNA]</scope>
    <source>
        <strain evidence="8 9">ATCC 22711</strain>
    </source>
</reference>
<feature type="binding site" evidence="6">
    <location>
        <position position="183"/>
    </location>
    <ligand>
        <name>substrate</name>
    </ligand>
</feature>
<sequence>MTTDPPWKAIAQRKQSERLSRIPKEWLLPSLPPASVHDVRSIPRRSGILTAQELAITEDYDATSLASAIRARSLTAEAVARAFCKRAAIAQQLCNCLTEIFFTEALAHARELDREYAQTGRTRGPLHGVPVSLKDTFRVKGYDASIGIASLAEQPARENALLVDILLRAGAVLYCKTGVPQTLMALDSQSNLFGRVLNPRDRRVTAGGSSGGEGALIAMRGSVLGVGTDVGGSIRIPAMCGGLYGIKPSAQRVPFVGQESGTREGGSKIGLPASAGPIATSVRDCELFLQVVSSARPWEQDPSVAYGFWEEQGGVQEKPLLGVIRRDGLIEPLPPVSKVLDETVQALRKAGVEVIEIDAPAFKRCQSLANKFFGIDGNNFMLDLLEKTGEPLTDWLSTRLRRGPQISLPSLIDIHARKTELETEMLKIWKDPKTGRTIDAILCPVAPHPVPPIDRWNGVSYTSSFVLLDYPAGTLPVRDVTAADLLAELPPDSKPLNSWDKVNRGLWDPNTIDRDLYRNTKLSVQVVAPKLQERRLVRAMQLVDDVLRGRVSRIAKL</sequence>
<feature type="domain" description="Amidase" evidence="7">
    <location>
        <begin position="79"/>
        <end position="536"/>
    </location>
</feature>
<evidence type="ECO:0000256" key="3">
    <source>
        <dbReference type="ARBA" id="ARBA00012922"/>
    </source>
</evidence>
<dbReference type="STRING" id="857342.A0A2T3AXA0"/>
<evidence type="ECO:0000313" key="9">
    <source>
        <dbReference type="Proteomes" id="UP000241818"/>
    </source>
</evidence>
<dbReference type="PIRSF" id="PIRSF001221">
    <property type="entry name" value="Amidase_fungi"/>
    <property type="match status" value="1"/>
</dbReference>
<dbReference type="PANTHER" id="PTHR46072">
    <property type="entry name" value="AMIDASE-RELATED-RELATED"/>
    <property type="match status" value="1"/>
</dbReference>